<evidence type="ECO:0000256" key="3">
    <source>
        <dbReference type="ARBA" id="ARBA00004496"/>
    </source>
</evidence>
<evidence type="ECO:0000256" key="2">
    <source>
        <dbReference type="ARBA" id="ARBA00004123"/>
    </source>
</evidence>
<dbReference type="PANTHER" id="PTHR33588:SF1">
    <property type="entry name" value="CILIA- AND FLAGELLA-ASSOCIATED PROTEIN 299"/>
    <property type="match status" value="1"/>
</dbReference>
<dbReference type="InterPro" id="IPR027887">
    <property type="entry name" value="DUF4464"/>
</dbReference>
<name>A0AAD4PP90_9MUSC</name>
<evidence type="ECO:0000313" key="7">
    <source>
        <dbReference type="EMBL" id="KAH8377836.1"/>
    </source>
</evidence>
<dbReference type="Proteomes" id="UP001200034">
    <property type="component" value="Unassembled WGS sequence"/>
</dbReference>
<dbReference type="PANTHER" id="PTHR33588">
    <property type="entry name" value="CILIA- AND FLAGELLA-ASSOCIATED PROTEIN 299"/>
    <property type="match status" value="1"/>
</dbReference>
<organism evidence="7 8">
    <name type="scientific">Drosophila rubida</name>
    <dbReference type="NCBI Taxonomy" id="30044"/>
    <lineage>
        <taxon>Eukaryota</taxon>
        <taxon>Metazoa</taxon>
        <taxon>Ecdysozoa</taxon>
        <taxon>Arthropoda</taxon>
        <taxon>Hexapoda</taxon>
        <taxon>Insecta</taxon>
        <taxon>Pterygota</taxon>
        <taxon>Neoptera</taxon>
        <taxon>Endopterygota</taxon>
        <taxon>Diptera</taxon>
        <taxon>Brachycera</taxon>
        <taxon>Muscomorpha</taxon>
        <taxon>Ephydroidea</taxon>
        <taxon>Drosophilidae</taxon>
        <taxon>Drosophila</taxon>
    </lineage>
</organism>
<accession>A0AAD4PP90</accession>
<dbReference type="Pfam" id="PF14713">
    <property type="entry name" value="DUF4464"/>
    <property type="match status" value="1"/>
</dbReference>
<dbReference type="GO" id="GO:0005634">
    <property type="term" value="C:nucleus"/>
    <property type="evidence" value="ECO:0007669"/>
    <property type="project" value="UniProtKB-SubCell"/>
</dbReference>
<feature type="non-terminal residue" evidence="7">
    <location>
        <position position="1"/>
    </location>
</feature>
<proteinExistence type="predicted"/>
<evidence type="ECO:0000256" key="1">
    <source>
        <dbReference type="ARBA" id="ARBA00003056"/>
    </source>
</evidence>
<keyword evidence="6" id="KW-0539">Nucleus</keyword>
<evidence type="ECO:0000256" key="5">
    <source>
        <dbReference type="ARBA" id="ARBA00022490"/>
    </source>
</evidence>
<protein>
    <recommendedName>
        <fullName evidence="4">Cilia- and flagella-associated protein 299</fullName>
    </recommendedName>
</protein>
<evidence type="ECO:0000256" key="6">
    <source>
        <dbReference type="ARBA" id="ARBA00023242"/>
    </source>
</evidence>
<dbReference type="EMBL" id="JAJJHW010001127">
    <property type="protein sequence ID" value="KAH8377836.1"/>
    <property type="molecule type" value="Genomic_DNA"/>
</dbReference>
<keyword evidence="8" id="KW-1185">Reference proteome</keyword>
<gene>
    <name evidence="7" type="ORF">KR093_007329</name>
</gene>
<reference evidence="7" key="1">
    <citation type="journal article" date="2021" name="Mol. Ecol. Resour.">
        <title>Phylogenomic analyses of the genus Drosophila reveals genomic signals of climate adaptation.</title>
        <authorList>
            <person name="Li F."/>
            <person name="Rane R.V."/>
            <person name="Luria V."/>
            <person name="Xiong Z."/>
            <person name="Chen J."/>
            <person name="Li Z."/>
            <person name="Catullo R.A."/>
            <person name="Griffin P.C."/>
            <person name="Schiffer M."/>
            <person name="Pearce S."/>
            <person name="Lee S.F."/>
            <person name="McElroy K."/>
            <person name="Stocker A."/>
            <person name="Shirriffs J."/>
            <person name="Cockerell F."/>
            <person name="Coppin C."/>
            <person name="Sgro C.M."/>
            <person name="Karger A."/>
            <person name="Cain J.W."/>
            <person name="Weber J.A."/>
            <person name="Santpere G."/>
            <person name="Kirschner M.W."/>
            <person name="Hoffmann A.A."/>
            <person name="Oakeshott J.G."/>
            <person name="Zhang G."/>
        </authorList>
    </citation>
    <scope>NUCLEOTIDE SEQUENCE</scope>
    <source>
        <strain evidence="7">BGI-SZ-2011g</strain>
    </source>
</reference>
<keyword evidence="5" id="KW-0963">Cytoplasm</keyword>
<sequence>ITMGTRSDFNLMKFDTYSDYLKSFTRIEEYRYLGSLKIIRSVVKLGYCSNANIYEEDEFHSIKKHLHELINPKAITSKLFSKYLVGDDPALVALAQREEPNVQKKLSTIIFLQIRQRNGFDISGYIDFADSLRACTVEAFGATNWKAVFEGRIFLRPNRNHLSFYDWHTGSVSFNNSDNYETMHYGTTLMFKHYGDHKIVPVTIQDSPFRDNVRRTQISSPLYESMVLYDHIVRKAS</sequence>
<evidence type="ECO:0000256" key="4">
    <source>
        <dbReference type="ARBA" id="ARBA00021436"/>
    </source>
</evidence>
<dbReference type="AlphaFoldDB" id="A0AAD4PP90"/>
<dbReference type="GO" id="GO:0005737">
    <property type="term" value="C:cytoplasm"/>
    <property type="evidence" value="ECO:0007669"/>
    <property type="project" value="UniProtKB-SubCell"/>
</dbReference>
<evidence type="ECO:0000313" key="8">
    <source>
        <dbReference type="Proteomes" id="UP001200034"/>
    </source>
</evidence>
<comment type="caution">
    <text evidence="7">The sequence shown here is derived from an EMBL/GenBank/DDBJ whole genome shotgun (WGS) entry which is preliminary data.</text>
</comment>
<comment type="function">
    <text evidence="1">May be involved in spermatogenesis.</text>
</comment>
<comment type="subcellular location">
    <subcellularLocation>
        <location evidence="3">Cytoplasm</location>
    </subcellularLocation>
    <subcellularLocation>
        <location evidence="2">Nucleus</location>
    </subcellularLocation>
</comment>